<comment type="function">
    <text evidence="1">Component of the biogenesis of lysosome-related organelles complex-1 (BLOC-1) involved in endosomal cargo sorting.</text>
</comment>
<evidence type="ECO:0000313" key="11">
    <source>
        <dbReference type="Proteomes" id="UP000800235"/>
    </source>
</evidence>
<evidence type="ECO:0000256" key="1">
    <source>
        <dbReference type="ARBA" id="ARBA00002069"/>
    </source>
</evidence>
<evidence type="ECO:0000256" key="2">
    <source>
        <dbReference type="ARBA" id="ARBA00004177"/>
    </source>
</evidence>
<evidence type="ECO:0000256" key="3">
    <source>
        <dbReference type="ARBA" id="ARBA00005913"/>
    </source>
</evidence>
<keyword evidence="11" id="KW-1185">Reference proteome</keyword>
<sequence>MSAQYYSYPTASVPINMPQKQGYPSYPAYPTYQQGAYSRVSGSPPEATDSITTGSGVTSYDPSAASSSYAGSTSEYDASSGGHASVDLLDYMNDRLQTSYNPMPLDRSLVQQTQASGQLNAKTRQLMELQALAQSRLAAAQANFAEGIKTAKEVHRDLEWTQKRVASINQRAARKYPEQYQMAQQRYPAQVEY</sequence>
<gene>
    <name evidence="10" type="ORF">EJ08DRAFT_233126</name>
</gene>
<name>A0A9P4P3Y0_9PEZI</name>
<keyword evidence="6" id="KW-0967">Endosome</keyword>
<comment type="caution">
    <text evidence="10">The sequence shown here is derived from an EMBL/GenBank/DDBJ whole genome shotgun (WGS) entry which is preliminary data.</text>
</comment>
<comment type="similarity">
    <text evidence="3">Belongs to the KXD1 family.</text>
</comment>
<organism evidence="10 11">
    <name type="scientific">Tothia fuscella</name>
    <dbReference type="NCBI Taxonomy" id="1048955"/>
    <lineage>
        <taxon>Eukaryota</taxon>
        <taxon>Fungi</taxon>
        <taxon>Dikarya</taxon>
        <taxon>Ascomycota</taxon>
        <taxon>Pezizomycotina</taxon>
        <taxon>Dothideomycetes</taxon>
        <taxon>Pleosporomycetidae</taxon>
        <taxon>Venturiales</taxon>
        <taxon>Cylindrosympodiaceae</taxon>
        <taxon>Tothia</taxon>
    </lineage>
</organism>
<dbReference type="Pfam" id="PF10241">
    <property type="entry name" value="KxDL"/>
    <property type="match status" value="1"/>
</dbReference>
<dbReference type="PANTHER" id="PTHR37787">
    <property type="entry name" value="BIOGENESIS OF LYSOSOME-RELATED ORGANELLES COMPLEX 1 SUBUNIT KXD1"/>
    <property type="match status" value="1"/>
</dbReference>
<feature type="domain" description="KxDL" evidence="9">
    <location>
        <begin position="95"/>
        <end position="180"/>
    </location>
</feature>
<accession>A0A9P4P3Y0</accession>
<protein>
    <recommendedName>
        <fullName evidence="4">Biogenesis of lysosome-related organelles complex 1 subunit KXD1</fullName>
    </recommendedName>
    <alternativeName>
        <fullName evidence="7">KxDL homolog</fullName>
    </alternativeName>
</protein>
<evidence type="ECO:0000313" key="10">
    <source>
        <dbReference type="EMBL" id="KAF2436278.1"/>
    </source>
</evidence>
<reference evidence="10" key="1">
    <citation type="journal article" date="2020" name="Stud. Mycol.">
        <title>101 Dothideomycetes genomes: a test case for predicting lifestyles and emergence of pathogens.</title>
        <authorList>
            <person name="Haridas S."/>
            <person name="Albert R."/>
            <person name="Binder M."/>
            <person name="Bloem J."/>
            <person name="Labutti K."/>
            <person name="Salamov A."/>
            <person name="Andreopoulos B."/>
            <person name="Baker S."/>
            <person name="Barry K."/>
            <person name="Bills G."/>
            <person name="Bluhm B."/>
            <person name="Cannon C."/>
            <person name="Castanera R."/>
            <person name="Culley D."/>
            <person name="Daum C."/>
            <person name="Ezra D."/>
            <person name="Gonzalez J."/>
            <person name="Henrissat B."/>
            <person name="Kuo A."/>
            <person name="Liang C."/>
            <person name="Lipzen A."/>
            <person name="Lutzoni F."/>
            <person name="Magnuson J."/>
            <person name="Mondo S."/>
            <person name="Nolan M."/>
            <person name="Ohm R."/>
            <person name="Pangilinan J."/>
            <person name="Park H.-J."/>
            <person name="Ramirez L."/>
            <person name="Alfaro M."/>
            <person name="Sun H."/>
            <person name="Tritt A."/>
            <person name="Yoshinaga Y."/>
            <person name="Zwiers L.-H."/>
            <person name="Turgeon B."/>
            <person name="Goodwin S."/>
            <person name="Spatafora J."/>
            <person name="Crous P."/>
            <person name="Grigoriev I."/>
        </authorList>
    </citation>
    <scope>NUCLEOTIDE SEQUENCE</scope>
    <source>
        <strain evidence="10">CBS 130266</strain>
    </source>
</reference>
<dbReference type="Proteomes" id="UP000800235">
    <property type="component" value="Unassembled WGS sequence"/>
</dbReference>
<evidence type="ECO:0000256" key="5">
    <source>
        <dbReference type="ARBA" id="ARBA00022448"/>
    </source>
</evidence>
<feature type="compositionally biased region" description="Polar residues" evidence="8">
    <location>
        <begin position="49"/>
        <end position="58"/>
    </location>
</feature>
<comment type="subcellular location">
    <subcellularLocation>
        <location evidence="2">Endosome</location>
    </subcellularLocation>
</comment>
<evidence type="ECO:0000256" key="7">
    <source>
        <dbReference type="ARBA" id="ARBA00029808"/>
    </source>
</evidence>
<dbReference type="InterPro" id="IPR051390">
    <property type="entry name" value="BLOC-1_subunit_KXD1"/>
</dbReference>
<dbReference type="InterPro" id="IPR019371">
    <property type="entry name" value="KxDL_dom"/>
</dbReference>
<feature type="compositionally biased region" description="Low complexity" evidence="8">
    <location>
        <begin position="59"/>
        <end position="76"/>
    </location>
</feature>
<proteinExistence type="inferred from homology"/>
<evidence type="ECO:0000256" key="4">
    <source>
        <dbReference type="ARBA" id="ARBA00016207"/>
    </source>
</evidence>
<dbReference type="OrthoDB" id="4089816at2759"/>
<dbReference type="EMBL" id="MU007011">
    <property type="protein sequence ID" value="KAF2436278.1"/>
    <property type="molecule type" value="Genomic_DNA"/>
</dbReference>
<dbReference type="GO" id="GO:0007032">
    <property type="term" value="P:endosome organization"/>
    <property type="evidence" value="ECO:0007669"/>
    <property type="project" value="TreeGrafter"/>
</dbReference>
<dbReference type="AlphaFoldDB" id="A0A9P4P3Y0"/>
<keyword evidence="5" id="KW-0813">Transport</keyword>
<evidence type="ECO:0000256" key="8">
    <source>
        <dbReference type="SAM" id="MobiDB-lite"/>
    </source>
</evidence>
<feature type="region of interest" description="Disordered" evidence="8">
    <location>
        <begin position="35"/>
        <end position="78"/>
    </location>
</feature>
<dbReference type="PANTHER" id="PTHR37787:SF1">
    <property type="entry name" value="BIOGENESIS OF LYSOSOME-RELATED ORGANELLES COMPLEX 1 SUBUNIT KXD1"/>
    <property type="match status" value="1"/>
</dbReference>
<dbReference type="GO" id="GO:0031083">
    <property type="term" value="C:BLOC-1 complex"/>
    <property type="evidence" value="ECO:0007669"/>
    <property type="project" value="TreeGrafter"/>
</dbReference>
<evidence type="ECO:0000256" key="6">
    <source>
        <dbReference type="ARBA" id="ARBA00022753"/>
    </source>
</evidence>
<dbReference type="GO" id="GO:0005768">
    <property type="term" value="C:endosome"/>
    <property type="evidence" value="ECO:0007669"/>
    <property type="project" value="UniProtKB-SubCell"/>
</dbReference>
<dbReference type="GO" id="GO:0032880">
    <property type="term" value="P:regulation of protein localization"/>
    <property type="evidence" value="ECO:0007669"/>
    <property type="project" value="TreeGrafter"/>
</dbReference>
<evidence type="ECO:0000259" key="9">
    <source>
        <dbReference type="Pfam" id="PF10241"/>
    </source>
</evidence>